<dbReference type="AlphaFoldDB" id="A0A2C9LNU4"/>
<keyword evidence="4" id="KW-1015">Disulfide bond</keyword>
<dbReference type="STRING" id="6526.A0A2C9LNU4"/>
<dbReference type="GO" id="GO:0005737">
    <property type="term" value="C:cytoplasm"/>
    <property type="evidence" value="ECO:0007669"/>
    <property type="project" value="TreeGrafter"/>
</dbReference>
<evidence type="ECO:0000259" key="6">
    <source>
        <dbReference type="SMART" id="SM00043"/>
    </source>
</evidence>
<feature type="signal peptide" evidence="5">
    <location>
        <begin position="1"/>
        <end position="16"/>
    </location>
</feature>
<dbReference type="PANTHER" id="PTHR46186">
    <property type="entry name" value="CYSTATIN"/>
    <property type="match status" value="1"/>
</dbReference>
<evidence type="ECO:0000313" key="10">
    <source>
        <dbReference type="RefSeq" id="XP_013073488.1"/>
    </source>
</evidence>
<dbReference type="RefSeq" id="XP_013073488.1">
    <property type="nucleotide sequence ID" value="XM_013218034.2"/>
</dbReference>
<dbReference type="FunFam" id="3.10.450.10:FF:000004">
    <property type="entry name" value="Cystatin C"/>
    <property type="match status" value="1"/>
</dbReference>
<accession>A0A2C9LNU4</accession>
<comment type="similarity">
    <text evidence="1">Belongs to the cystatin family.</text>
</comment>
<keyword evidence="3" id="KW-0789">Thiol protease inhibitor</keyword>
<evidence type="ECO:0000256" key="3">
    <source>
        <dbReference type="ARBA" id="ARBA00022704"/>
    </source>
</evidence>
<name>A0A2C9LNU4_BIOGL</name>
<dbReference type="EnsemblMetazoa" id="BGLB033280-RA">
    <property type="protein sequence ID" value="BGLB033280-PA"/>
    <property type="gene ID" value="BGLB033280"/>
</dbReference>
<dbReference type="GO" id="GO:0004869">
    <property type="term" value="F:cysteine-type endopeptidase inhibitor activity"/>
    <property type="evidence" value="ECO:0007669"/>
    <property type="project" value="UniProtKB-KW"/>
</dbReference>
<dbReference type="Proteomes" id="UP001165740">
    <property type="component" value="Chromosome 3"/>
</dbReference>
<dbReference type="Gene3D" id="3.10.450.10">
    <property type="match status" value="2"/>
</dbReference>
<dbReference type="Pfam" id="PF00031">
    <property type="entry name" value="Cystatin"/>
    <property type="match status" value="1"/>
</dbReference>
<dbReference type="VEuPathDB" id="VectorBase:BGLB033280"/>
<keyword evidence="9" id="KW-1185">Reference proteome</keyword>
<evidence type="ECO:0000256" key="1">
    <source>
        <dbReference type="ARBA" id="ARBA00009403"/>
    </source>
</evidence>
<sequence>MFFALFLVMPVALIHGFNFIPFATFAPWIDGTNVNVQFAVKAINEFYAKQGDNTQRTLVAVLQSQSQGSIEVNYQFTLRVSTGDQSEICYVDVLSRSGTPIEVTKDPVCNSETLGKRVGGETPIDINDPDVKKALDFAVARMNAMENYMYLRTATKVAKVTSQIVAGISYHFSGVEMSTTNCDKMSTHQLSSCAVADGASKVTCEFKVWWQSWSTPEYQLNDLHCS</sequence>
<evidence type="ECO:0000256" key="2">
    <source>
        <dbReference type="ARBA" id="ARBA00022690"/>
    </source>
</evidence>
<dbReference type="GO" id="GO:0005615">
    <property type="term" value="C:extracellular space"/>
    <property type="evidence" value="ECO:0007669"/>
    <property type="project" value="TreeGrafter"/>
</dbReference>
<evidence type="ECO:0000313" key="7">
    <source>
        <dbReference type="EnsemblMetazoa" id="BGLB033280-PA"/>
    </source>
</evidence>
<evidence type="ECO:0000313" key="8">
    <source>
        <dbReference type="Proteomes" id="UP000076420"/>
    </source>
</evidence>
<keyword evidence="2" id="KW-0646">Protease inhibitor</keyword>
<reference evidence="7" key="1">
    <citation type="submission" date="2020-05" db="UniProtKB">
        <authorList>
            <consortium name="EnsemblMetazoa"/>
        </authorList>
    </citation>
    <scope>IDENTIFICATION</scope>
    <source>
        <strain evidence="7">BB02</strain>
    </source>
</reference>
<dbReference type="OMA" id="MNAMENY"/>
<protein>
    <submittedName>
        <fullName evidence="7">Cystatin</fullName>
    </submittedName>
    <submittedName>
        <fullName evidence="10">Uncharacterized protein LOC106060232</fullName>
    </submittedName>
</protein>
<dbReference type="OrthoDB" id="6131664at2759"/>
<dbReference type="GeneID" id="106060232"/>
<dbReference type="Proteomes" id="UP000076420">
    <property type="component" value="Unassembled WGS sequence"/>
</dbReference>
<dbReference type="InterPro" id="IPR000010">
    <property type="entry name" value="Cystatin_dom"/>
</dbReference>
<reference evidence="10" key="2">
    <citation type="submission" date="2025-04" db="UniProtKB">
        <authorList>
            <consortium name="RefSeq"/>
        </authorList>
    </citation>
    <scope>IDENTIFICATION</scope>
</reference>
<dbReference type="PANTHER" id="PTHR46186:SF2">
    <property type="entry name" value="CYSTATIN"/>
    <property type="match status" value="1"/>
</dbReference>
<organism evidence="7 8">
    <name type="scientific">Biomphalaria glabrata</name>
    <name type="common">Bloodfluke planorb</name>
    <name type="synonym">Freshwater snail</name>
    <dbReference type="NCBI Taxonomy" id="6526"/>
    <lineage>
        <taxon>Eukaryota</taxon>
        <taxon>Metazoa</taxon>
        <taxon>Spiralia</taxon>
        <taxon>Lophotrochozoa</taxon>
        <taxon>Mollusca</taxon>
        <taxon>Gastropoda</taxon>
        <taxon>Heterobranchia</taxon>
        <taxon>Euthyneura</taxon>
        <taxon>Panpulmonata</taxon>
        <taxon>Hygrophila</taxon>
        <taxon>Lymnaeoidea</taxon>
        <taxon>Planorbidae</taxon>
        <taxon>Biomphalaria</taxon>
    </lineage>
</organism>
<dbReference type="SMART" id="SM00043">
    <property type="entry name" value="CY"/>
    <property type="match status" value="1"/>
</dbReference>
<evidence type="ECO:0000313" key="9">
    <source>
        <dbReference type="Proteomes" id="UP001165740"/>
    </source>
</evidence>
<dbReference type="SUPFAM" id="SSF54403">
    <property type="entry name" value="Cystatin/monellin"/>
    <property type="match status" value="1"/>
</dbReference>
<feature type="domain" description="Cystatin" evidence="6">
    <location>
        <begin position="116"/>
        <end position="224"/>
    </location>
</feature>
<dbReference type="VEuPathDB" id="VectorBase:BGLAX_041659"/>
<dbReference type="KEGG" id="bgt:106060232"/>
<gene>
    <name evidence="7" type="primary">106060232</name>
    <name evidence="10" type="synonym">LOC106060232</name>
</gene>
<keyword evidence="5" id="KW-0732">Signal</keyword>
<dbReference type="InterPro" id="IPR046350">
    <property type="entry name" value="Cystatin_sf"/>
</dbReference>
<evidence type="ECO:0000256" key="5">
    <source>
        <dbReference type="SAM" id="SignalP"/>
    </source>
</evidence>
<dbReference type="CDD" id="cd00042">
    <property type="entry name" value="CY"/>
    <property type="match status" value="1"/>
</dbReference>
<proteinExistence type="inferred from homology"/>
<evidence type="ECO:0000256" key="4">
    <source>
        <dbReference type="ARBA" id="ARBA00023157"/>
    </source>
</evidence>
<dbReference type="GO" id="GO:0031982">
    <property type="term" value="C:vesicle"/>
    <property type="evidence" value="ECO:0007669"/>
    <property type="project" value="TreeGrafter"/>
</dbReference>
<feature type="chain" id="PRO_5044573291" evidence="5">
    <location>
        <begin position="17"/>
        <end position="226"/>
    </location>
</feature>